<sequence>MTLMMLYITIWHPCELVVCMGIYKGLNFKSASCLKFKDFNPLVA</sequence>
<proteinExistence type="predicted"/>
<name>A0A378K0N9_9GAMM</name>
<dbReference type="Proteomes" id="UP000254040">
    <property type="component" value="Unassembled WGS sequence"/>
</dbReference>
<accession>A0A378K0N9</accession>
<evidence type="ECO:0000313" key="2">
    <source>
        <dbReference type="Proteomes" id="UP000254040"/>
    </source>
</evidence>
<reference evidence="1 2" key="1">
    <citation type="submission" date="2018-06" db="EMBL/GenBank/DDBJ databases">
        <authorList>
            <consortium name="Pathogen Informatics"/>
            <person name="Doyle S."/>
        </authorList>
    </citation>
    <scope>NUCLEOTIDE SEQUENCE [LARGE SCALE GENOMIC DNA]</scope>
    <source>
        <strain evidence="1 2">NCTC12239</strain>
    </source>
</reference>
<dbReference type="EMBL" id="UGOG01000001">
    <property type="protein sequence ID" value="STX63282.1"/>
    <property type="molecule type" value="Genomic_DNA"/>
</dbReference>
<dbReference type="AlphaFoldDB" id="A0A378K0N9"/>
<protein>
    <submittedName>
        <fullName evidence="1">Uncharacterized protein</fullName>
    </submittedName>
</protein>
<organism evidence="1 2">
    <name type="scientific">Legionella moravica</name>
    <dbReference type="NCBI Taxonomy" id="39962"/>
    <lineage>
        <taxon>Bacteria</taxon>
        <taxon>Pseudomonadati</taxon>
        <taxon>Pseudomonadota</taxon>
        <taxon>Gammaproteobacteria</taxon>
        <taxon>Legionellales</taxon>
        <taxon>Legionellaceae</taxon>
        <taxon>Legionella</taxon>
    </lineage>
</organism>
<evidence type="ECO:0000313" key="1">
    <source>
        <dbReference type="EMBL" id="STX63282.1"/>
    </source>
</evidence>
<gene>
    <name evidence="1" type="ORF">NCTC12239_02225</name>
</gene>